<dbReference type="Proteomes" id="UP001159427">
    <property type="component" value="Unassembled WGS sequence"/>
</dbReference>
<evidence type="ECO:0000256" key="1">
    <source>
        <dbReference type="SAM" id="MobiDB-lite"/>
    </source>
</evidence>
<gene>
    <name evidence="2" type="ORF">PEVE_00008377</name>
</gene>
<feature type="region of interest" description="Disordered" evidence="1">
    <location>
        <begin position="130"/>
        <end position="149"/>
    </location>
</feature>
<proteinExistence type="predicted"/>
<evidence type="ECO:0000313" key="3">
    <source>
        <dbReference type="Proteomes" id="UP001159427"/>
    </source>
</evidence>
<comment type="caution">
    <text evidence="2">The sequence shown here is derived from an EMBL/GenBank/DDBJ whole genome shotgun (WGS) entry which is preliminary data.</text>
</comment>
<sequence length="164" mass="18564">MNRGTCDNEDDDDDDGGGGSVGRVMLVVVVEVVMGRFLNTKQVSLRIFNSSGQLHFVVFYILIEIYKALEVDTLVVENGLIEAESNLLGTQQPLPEVNSSSYLEGDLLARARAVCYYYEFAKPGIVETDERRKRQQRNQTRISEQEKRLRGVVEHLPQSQINKK</sequence>
<name>A0ABN8LYM2_9CNID</name>
<protein>
    <submittedName>
        <fullName evidence="2">Uncharacterized protein</fullName>
    </submittedName>
</protein>
<organism evidence="2 3">
    <name type="scientific">Porites evermanni</name>
    <dbReference type="NCBI Taxonomy" id="104178"/>
    <lineage>
        <taxon>Eukaryota</taxon>
        <taxon>Metazoa</taxon>
        <taxon>Cnidaria</taxon>
        <taxon>Anthozoa</taxon>
        <taxon>Hexacorallia</taxon>
        <taxon>Scleractinia</taxon>
        <taxon>Fungiina</taxon>
        <taxon>Poritidae</taxon>
        <taxon>Porites</taxon>
    </lineage>
</organism>
<accession>A0ABN8LYM2</accession>
<evidence type="ECO:0000313" key="2">
    <source>
        <dbReference type="EMBL" id="CAH3020718.1"/>
    </source>
</evidence>
<keyword evidence="3" id="KW-1185">Reference proteome</keyword>
<reference evidence="2 3" key="1">
    <citation type="submission" date="2022-05" db="EMBL/GenBank/DDBJ databases">
        <authorList>
            <consortium name="Genoscope - CEA"/>
            <person name="William W."/>
        </authorList>
    </citation>
    <scope>NUCLEOTIDE SEQUENCE [LARGE SCALE GENOMIC DNA]</scope>
</reference>
<dbReference type="EMBL" id="CALNXI010000157">
    <property type="protein sequence ID" value="CAH3020718.1"/>
    <property type="molecule type" value="Genomic_DNA"/>
</dbReference>